<organism evidence="2 3">
    <name type="scientific">Ensete ventricosum</name>
    <name type="common">Abyssinian banana</name>
    <name type="synonym">Musa ensete</name>
    <dbReference type="NCBI Taxonomy" id="4639"/>
    <lineage>
        <taxon>Eukaryota</taxon>
        <taxon>Viridiplantae</taxon>
        <taxon>Streptophyta</taxon>
        <taxon>Embryophyta</taxon>
        <taxon>Tracheophyta</taxon>
        <taxon>Spermatophyta</taxon>
        <taxon>Magnoliopsida</taxon>
        <taxon>Liliopsida</taxon>
        <taxon>Zingiberales</taxon>
        <taxon>Musaceae</taxon>
        <taxon>Ensete</taxon>
    </lineage>
</organism>
<evidence type="ECO:0000313" key="3">
    <source>
        <dbReference type="Proteomes" id="UP000287651"/>
    </source>
</evidence>
<evidence type="ECO:0000256" key="1">
    <source>
        <dbReference type="SAM" id="MobiDB-lite"/>
    </source>
</evidence>
<sequence length="92" mass="10400">MGKRRERRLAAMMAASRRVKLDLFTEPSGILRLFYLNSLQLHIMSSGQKQENPLLLLEQYSDDELEDDTSEQPTHTAEASVSTGPEVQVLLP</sequence>
<dbReference type="AlphaFoldDB" id="A0A426Z363"/>
<dbReference type="PANTHER" id="PTHR47852">
    <property type="entry name" value="OS06G0298400 PROTEIN"/>
    <property type="match status" value="1"/>
</dbReference>
<feature type="compositionally biased region" description="Acidic residues" evidence="1">
    <location>
        <begin position="61"/>
        <end position="70"/>
    </location>
</feature>
<feature type="compositionally biased region" description="Polar residues" evidence="1">
    <location>
        <begin position="71"/>
        <end position="85"/>
    </location>
</feature>
<dbReference type="PANTHER" id="PTHR47852:SF2">
    <property type="entry name" value="WW DOMAIN-CONTAINING PROTEIN"/>
    <property type="match status" value="1"/>
</dbReference>
<protein>
    <submittedName>
        <fullName evidence="2">Uncharacterized protein</fullName>
    </submittedName>
</protein>
<reference evidence="2 3" key="1">
    <citation type="journal article" date="2014" name="Agronomy (Basel)">
        <title>A Draft Genome Sequence for Ensete ventricosum, the Drought-Tolerant Tree Against Hunger.</title>
        <authorList>
            <person name="Harrison J."/>
            <person name="Moore K.A."/>
            <person name="Paszkiewicz K."/>
            <person name="Jones T."/>
            <person name="Grant M."/>
            <person name="Ambacheew D."/>
            <person name="Muzemil S."/>
            <person name="Studholme D.J."/>
        </authorList>
    </citation>
    <scope>NUCLEOTIDE SEQUENCE [LARGE SCALE GENOMIC DNA]</scope>
</reference>
<dbReference type="EMBL" id="AMZH03008711">
    <property type="protein sequence ID" value="RRT58393.1"/>
    <property type="molecule type" value="Genomic_DNA"/>
</dbReference>
<gene>
    <name evidence="2" type="ORF">B296_00045692</name>
</gene>
<name>A0A426Z363_ENSVE</name>
<comment type="caution">
    <text evidence="2">The sequence shown here is derived from an EMBL/GenBank/DDBJ whole genome shotgun (WGS) entry which is preliminary data.</text>
</comment>
<dbReference type="Proteomes" id="UP000287651">
    <property type="component" value="Unassembled WGS sequence"/>
</dbReference>
<evidence type="ECO:0000313" key="2">
    <source>
        <dbReference type="EMBL" id="RRT58393.1"/>
    </source>
</evidence>
<accession>A0A426Z363</accession>
<feature type="region of interest" description="Disordered" evidence="1">
    <location>
        <begin position="61"/>
        <end position="92"/>
    </location>
</feature>
<proteinExistence type="predicted"/>